<dbReference type="AlphaFoldDB" id="A0A7G9Z997"/>
<evidence type="ECO:0000313" key="2">
    <source>
        <dbReference type="EMBL" id="QNO56831.1"/>
    </source>
</evidence>
<organism evidence="2">
    <name type="scientific">Candidatus Methanophaga sp. ANME-1 ERB7</name>
    <dbReference type="NCBI Taxonomy" id="2759913"/>
    <lineage>
        <taxon>Archaea</taxon>
        <taxon>Methanobacteriati</taxon>
        <taxon>Methanobacteriota</taxon>
        <taxon>Stenosarchaea group</taxon>
        <taxon>Methanomicrobia</taxon>
        <taxon>Candidatus Methanophagales</taxon>
        <taxon>Candidatus Methanophagaceae</taxon>
        <taxon>Candidatus Methanophaga</taxon>
    </lineage>
</organism>
<proteinExistence type="predicted"/>
<dbReference type="Gene3D" id="3.30.2190.10">
    <property type="entry name" value="PG1857-like"/>
    <property type="match status" value="1"/>
</dbReference>
<dbReference type="SUPFAM" id="SSF160448">
    <property type="entry name" value="PG1857-like"/>
    <property type="match status" value="1"/>
</dbReference>
<dbReference type="Pfam" id="PF09633">
    <property type="entry name" value="DUF2023"/>
    <property type="match status" value="1"/>
</dbReference>
<sequence length="129" mass="14782">MDVFTHHLLEYKKGLRTLVLHTTKVSDRDAIENRLEREMIDCYIQAVNGTKINVFFGHSVCIDVIKQMNFTSLSNLTDDEDFILGTMLGYDRLKQCERYLKRKRSSNNLPNCKLKSLSIPKTEAIGAVG</sequence>
<protein>
    <recommendedName>
        <fullName evidence="1">DUF2023 domain-containing protein</fullName>
    </recommendedName>
</protein>
<reference evidence="2" key="1">
    <citation type="submission" date="2020-06" db="EMBL/GenBank/DDBJ databases">
        <title>Unique genomic features of the anaerobic methanotrophic archaea.</title>
        <authorList>
            <person name="Chadwick G.L."/>
            <person name="Skennerton C.T."/>
            <person name="Laso-Perez R."/>
            <person name="Leu A.O."/>
            <person name="Speth D.R."/>
            <person name="Yu H."/>
            <person name="Morgan-Lang C."/>
            <person name="Hatzenpichler R."/>
            <person name="Goudeau D."/>
            <person name="Malmstrom R."/>
            <person name="Brazelton W.J."/>
            <person name="Woyke T."/>
            <person name="Hallam S.J."/>
            <person name="Tyson G.W."/>
            <person name="Wegener G."/>
            <person name="Boetius A."/>
            <person name="Orphan V."/>
        </authorList>
    </citation>
    <scope>NUCLEOTIDE SEQUENCE</scope>
</reference>
<feature type="domain" description="DUF2023" evidence="1">
    <location>
        <begin position="3"/>
        <end position="102"/>
    </location>
</feature>
<name>A0A7G9Z997_9EURY</name>
<accession>A0A7G9Z997</accession>
<dbReference type="InterPro" id="IPR036780">
    <property type="entry name" value="PG1857-like_sf"/>
</dbReference>
<gene>
    <name evidence="2" type="ORF">IPLBMFHP_00017</name>
</gene>
<evidence type="ECO:0000259" key="1">
    <source>
        <dbReference type="Pfam" id="PF09633"/>
    </source>
</evidence>
<dbReference type="EMBL" id="MT631670">
    <property type="protein sequence ID" value="QNO56831.1"/>
    <property type="molecule type" value="Genomic_DNA"/>
</dbReference>
<dbReference type="InterPro" id="IPR018594">
    <property type="entry name" value="DUF2023"/>
</dbReference>